<dbReference type="Proteomes" id="UP000266634">
    <property type="component" value="Unassembled WGS sequence"/>
</dbReference>
<proteinExistence type="predicted"/>
<accession>A0A399PIE2</accession>
<dbReference type="AlphaFoldDB" id="A0A399PIE2"/>
<feature type="compositionally biased region" description="Low complexity" evidence="1">
    <location>
        <begin position="64"/>
        <end position="89"/>
    </location>
</feature>
<comment type="caution">
    <text evidence="2">The sequence shown here is derived from an EMBL/GenBank/DDBJ whole genome shotgun (WGS) entry which is preliminary data.</text>
</comment>
<name>A0A399PIE2_9MICO</name>
<feature type="compositionally biased region" description="Basic residues" evidence="1">
    <location>
        <begin position="1"/>
        <end position="12"/>
    </location>
</feature>
<feature type="non-terminal residue" evidence="2">
    <location>
        <position position="89"/>
    </location>
</feature>
<organism evidence="2 3">
    <name type="scientific">Clavibacter michiganensis subsp. insidiosus</name>
    <dbReference type="NCBI Taxonomy" id="33014"/>
    <lineage>
        <taxon>Bacteria</taxon>
        <taxon>Bacillati</taxon>
        <taxon>Actinomycetota</taxon>
        <taxon>Actinomycetes</taxon>
        <taxon>Micrococcales</taxon>
        <taxon>Microbacteriaceae</taxon>
        <taxon>Clavibacter</taxon>
    </lineage>
</organism>
<dbReference type="EMBL" id="QWEA01001119">
    <property type="protein sequence ID" value="RIJ06206.1"/>
    <property type="molecule type" value="Genomic_DNA"/>
</dbReference>
<evidence type="ECO:0000256" key="1">
    <source>
        <dbReference type="SAM" id="MobiDB-lite"/>
    </source>
</evidence>
<evidence type="ECO:0000313" key="2">
    <source>
        <dbReference type="EMBL" id="RIJ06206.1"/>
    </source>
</evidence>
<sequence>MEQGRRRLHGRLGRPLADAPPAPPDARSPRAAGRPRVPRASRHAAGVRIRARTIGGCPGPPTTTPSAGPARTRIPRSPARPSRSGPCHA</sequence>
<evidence type="ECO:0000313" key="3">
    <source>
        <dbReference type="Proteomes" id="UP000266634"/>
    </source>
</evidence>
<feature type="region of interest" description="Disordered" evidence="1">
    <location>
        <begin position="1"/>
        <end position="89"/>
    </location>
</feature>
<gene>
    <name evidence="2" type="ORF">DZF93_17065</name>
</gene>
<reference evidence="2 3" key="1">
    <citation type="submission" date="2018-08" db="EMBL/GenBank/DDBJ databases">
        <title>Genome Sequence of Clavibacter michiganensis Subspecies type strains, and the Atypical Peach-Colored Strains Isolated from Tomato.</title>
        <authorList>
            <person name="Osdaghi E."/>
            <person name="Portier P."/>
            <person name="Briand M."/>
            <person name="Jacques M.-A."/>
        </authorList>
    </citation>
    <scope>NUCLEOTIDE SEQUENCE [LARGE SCALE GENOMIC DNA]</scope>
    <source>
        <strain evidence="2 3">CFBP 6488</strain>
    </source>
</reference>
<protein>
    <submittedName>
        <fullName evidence="2">Uncharacterized protein</fullName>
    </submittedName>
</protein>